<dbReference type="InterPro" id="IPR000182">
    <property type="entry name" value="GNAT_dom"/>
</dbReference>
<comment type="subcellular location">
    <subcellularLocation>
        <location evidence="5">Cytoplasm</location>
    </subcellularLocation>
</comment>
<sequence>MGQDLYREIEIADLMIRALRQEDLPDVLNIEAQGYSFPWSESVFLGCFRPDYRLWALEWGQRLSGYAVVAYMVGEAHLLNLCVAPAKQGNGGGRRLLRHLVLEAARDGMSQVLLEVRASNRAAIDLYAAEGFDVIGRRKGYYPAGREREDALVMALPLGR</sequence>
<comment type="caution">
    <text evidence="5">Lacks conserved residue(s) required for the propagation of feature annotation.</text>
</comment>
<evidence type="ECO:0000313" key="7">
    <source>
        <dbReference type="EMBL" id="AHI32727.1"/>
    </source>
</evidence>
<dbReference type="PROSITE" id="PS51186">
    <property type="entry name" value="GNAT"/>
    <property type="match status" value="1"/>
</dbReference>
<dbReference type="CDD" id="cd04301">
    <property type="entry name" value="NAT_SF"/>
    <property type="match status" value="1"/>
</dbReference>
<dbReference type="Pfam" id="PF00583">
    <property type="entry name" value="Acetyltransf_1"/>
    <property type="match status" value="1"/>
</dbReference>
<evidence type="ECO:0000256" key="3">
    <source>
        <dbReference type="ARBA" id="ARBA00022679"/>
    </source>
</evidence>
<keyword evidence="4 5" id="KW-0012">Acyltransferase</keyword>
<feature type="active site" description="Proton acceptor" evidence="5">
    <location>
        <position position="115"/>
    </location>
</feature>
<evidence type="ECO:0000313" key="8">
    <source>
        <dbReference type="Proteomes" id="UP000035081"/>
    </source>
</evidence>
<dbReference type="PANTHER" id="PTHR43420">
    <property type="entry name" value="ACETYLTRANSFERASE"/>
    <property type="match status" value="1"/>
</dbReference>
<gene>
    <name evidence="5" type="primary">rimI</name>
    <name evidence="7" type="ORF">AU15_20355</name>
</gene>
<organism evidence="7 8">
    <name type="scientific">Marinobacter salarius</name>
    <dbReference type="NCBI Taxonomy" id="1420917"/>
    <lineage>
        <taxon>Bacteria</taxon>
        <taxon>Pseudomonadati</taxon>
        <taxon>Pseudomonadota</taxon>
        <taxon>Gammaproteobacteria</taxon>
        <taxon>Pseudomonadales</taxon>
        <taxon>Marinobacteraceae</taxon>
        <taxon>Marinobacter</taxon>
    </lineage>
</organism>
<accession>W5YU11</accession>
<dbReference type="Gene3D" id="3.40.630.30">
    <property type="match status" value="1"/>
</dbReference>
<dbReference type="InterPro" id="IPR016181">
    <property type="entry name" value="Acyl_CoA_acyltransferase"/>
</dbReference>
<keyword evidence="2 5" id="KW-0963">Cytoplasm</keyword>
<dbReference type="HOGENOM" id="CLU_013985_23_2_6"/>
<reference evidence="7 8" key="1">
    <citation type="journal article" date="2014" name="Genome Announc.">
        <title>Draft Genome Sequences of Marinobacter similis A3d10T and Marinobacter salarius R9SW1T.</title>
        <authorList>
            <person name="Ivanova E.P."/>
            <person name="Ng H.J."/>
            <person name="Webb H.K."/>
            <person name="Feng G."/>
            <person name="Oshima K."/>
            <person name="Hattori M."/>
            <person name="Ohkuma M."/>
            <person name="Sergeev A.F."/>
            <person name="Mikhailov V.V."/>
            <person name="Crawford R.J."/>
            <person name="Sawabe T."/>
        </authorList>
    </citation>
    <scope>NUCLEOTIDE SEQUENCE [LARGE SCALE GENOMIC DNA]</scope>
    <source>
        <strain evidence="8">A3d10 and R9SW1</strain>
    </source>
</reference>
<evidence type="ECO:0000256" key="4">
    <source>
        <dbReference type="ARBA" id="ARBA00023315"/>
    </source>
</evidence>
<feature type="domain" description="N-acetyltransferase" evidence="6">
    <location>
        <begin position="14"/>
        <end position="159"/>
    </location>
</feature>
<keyword evidence="3 5" id="KW-0808">Transferase</keyword>
<evidence type="ECO:0000256" key="2">
    <source>
        <dbReference type="ARBA" id="ARBA00022490"/>
    </source>
</evidence>
<dbReference type="InterPro" id="IPR043690">
    <property type="entry name" value="RimI"/>
</dbReference>
<feature type="binding site" evidence="5">
    <location>
        <position position="120"/>
    </location>
    <ligand>
        <name>acetyl-CoA</name>
        <dbReference type="ChEBI" id="CHEBI:57288"/>
    </ligand>
</feature>
<dbReference type="SUPFAM" id="SSF55729">
    <property type="entry name" value="Acyl-CoA N-acyltransferases (Nat)"/>
    <property type="match status" value="1"/>
</dbReference>
<feature type="active site" description="Proton donor" evidence="5">
    <location>
        <position position="127"/>
    </location>
</feature>
<dbReference type="RefSeq" id="WP_041335939.1">
    <property type="nucleotide sequence ID" value="NZ_DCAM01000011.1"/>
</dbReference>
<name>W5YU11_9GAMM</name>
<dbReference type="GO" id="GO:0008999">
    <property type="term" value="F:protein-N-terminal-alanine acetyltransferase activity"/>
    <property type="evidence" value="ECO:0007669"/>
    <property type="project" value="UniProtKB-UniRule"/>
</dbReference>
<dbReference type="InterPro" id="IPR006464">
    <property type="entry name" value="AcTrfase_RimI/Ard1"/>
</dbReference>
<dbReference type="EMBL" id="CP007152">
    <property type="protein sequence ID" value="AHI32727.1"/>
    <property type="molecule type" value="Genomic_DNA"/>
</dbReference>
<protein>
    <recommendedName>
        <fullName evidence="5">[Ribosomal protein bS18]-alanine N-acetyltransferase</fullName>
        <ecNumber evidence="5">2.3.1.266</ecNumber>
    </recommendedName>
</protein>
<proteinExistence type="inferred from homology"/>
<comment type="catalytic activity">
    <reaction evidence="5">
        <text>N-terminal L-alanyl-[ribosomal protein bS18] + acetyl-CoA = N-terminal N(alpha)-acetyl-L-alanyl-[ribosomal protein bS18] + CoA + H(+)</text>
        <dbReference type="Rhea" id="RHEA:43756"/>
        <dbReference type="Rhea" id="RHEA-COMP:10676"/>
        <dbReference type="Rhea" id="RHEA-COMP:10677"/>
        <dbReference type="ChEBI" id="CHEBI:15378"/>
        <dbReference type="ChEBI" id="CHEBI:57287"/>
        <dbReference type="ChEBI" id="CHEBI:57288"/>
        <dbReference type="ChEBI" id="CHEBI:64718"/>
        <dbReference type="ChEBI" id="CHEBI:83683"/>
        <dbReference type="EC" id="2.3.1.266"/>
    </reaction>
</comment>
<comment type="function">
    <text evidence="5">Acetylates the N-terminal alanine of ribosomal protein bS18.</text>
</comment>
<evidence type="ECO:0000259" key="6">
    <source>
        <dbReference type="PROSITE" id="PS51186"/>
    </source>
</evidence>
<dbReference type="GO" id="GO:0005737">
    <property type="term" value="C:cytoplasm"/>
    <property type="evidence" value="ECO:0007669"/>
    <property type="project" value="UniProtKB-SubCell"/>
</dbReference>
<dbReference type="PANTHER" id="PTHR43420:SF51">
    <property type="entry name" value="PEPTIDYL-LYSINE N-ACETYLTRANSFERASE YIAC"/>
    <property type="match status" value="1"/>
</dbReference>
<dbReference type="AlphaFoldDB" id="W5YU11"/>
<dbReference type="InterPro" id="IPR050680">
    <property type="entry name" value="YpeA/RimI_acetyltransf"/>
</dbReference>
<dbReference type="Proteomes" id="UP000035081">
    <property type="component" value="Chromosome"/>
</dbReference>
<evidence type="ECO:0000256" key="5">
    <source>
        <dbReference type="HAMAP-Rule" id="MF_02210"/>
    </source>
</evidence>
<dbReference type="NCBIfam" id="TIGR01575">
    <property type="entry name" value="rimI"/>
    <property type="match status" value="1"/>
</dbReference>
<evidence type="ECO:0000256" key="1">
    <source>
        <dbReference type="ARBA" id="ARBA00005395"/>
    </source>
</evidence>
<dbReference type="KEGG" id="msr:AU15_20355"/>
<dbReference type="HAMAP" id="MF_02210">
    <property type="entry name" value="RimI"/>
    <property type="match status" value="1"/>
</dbReference>
<dbReference type="EC" id="2.3.1.266" evidence="5"/>
<comment type="similarity">
    <text evidence="1 5">Belongs to the acetyltransferase family. RimI subfamily.</text>
</comment>